<organism evidence="4 5">
    <name type="scientific">Desulfosarcina widdelii</name>
    <dbReference type="NCBI Taxonomy" id="947919"/>
    <lineage>
        <taxon>Bacteria</taxon>
        <taxon>Pseudomonadati</taxon>
        <taxon>Thermodesulfobacteriota</taxon>
        <taxon>Desulfobacteria</taxon>
        <taxon>Desulfobacterales</taxon>
        <taxon>Desulfosarcinaceae</taxon>
        <taxon>Desulfosarcina</taxon>
    </lineage>
</organism>
<dbReference type="SUPFAM" id="SSF54106">
    <property type="entry name" value="LysM domain"/>
    <property type="match status" value="1"/>
</dbReference>
<keyword evidence="2" id="KW-0732">Signal</keyword>
<dbReference type="InterPro" id="IPR023346">
    <property type="entry name" value="Lysozyme-like_dom_sf"/>
</dbReference>
<sequence length="379" mass="42550">MTKRFSIWLLTGLCLTGSFFTMLPEANAAEPTSDYLLSALQIDSPLSLCNEPVPLADPQNKERFEKEMLVSLGNRYQVILWLKRTTRFFPTIERVLSENGLPGDIKYLAIAESALRIHAGSPKGAMGVWQLMPQTARKYGLTVNGHVDERRSFQLSTLAAASHLKDLYSRFGSWSLALAAYNMGEEGLEAEILEQAVSDYYSLYLPLETQRFVFRILAIKCIVENPQHYGFFIGPDEFYPPRAFTTVQFDALTELPLRLVAEASGTVFKTVKDLNPHIRGYYLTAGSHRLNIPPEGEAGFEKRLRELATSDARNRDRRLYRVREGDSLSGIAEKFDVPLAALLIWNRIPINAVIHPGQRLVVLPIDHGNDSETETASGE</sequence>
<dbReference type="AlphaFoldDB" id="A0A5K7YXQ9"/>
<feature type="signal peptide" evidence="2">
    <location>
        <begin position="1"/>
        <end position="28"/>
    </location>
</feature>
<feature type="domain" description="LysM" evidence="3">
    <location>
        <begin position="318"/>
        <end position="362"/>
    </location>
</feature>
<dbReference type="PANTHER" id="PTHR37423:SF2">
    <property type="entry name" value="MEMBRANE-BOUND LYTIC MUREIN TRANSGLYCOSYLASE C"/>
    <property type="match status" value="1"/>
</dbReference>
<evidence type="ECO:0000313" key="5">
    <source>
        <dbReference type="Proteomes" id="UP000427769"/>
    </source>
</evidence>
<reference evidence="4 5" key="1">
    <citation type="submission" date="2019-11" db="EMBL/GenBank/DDBJ databases">
        <title>Comparative genomics of hydrocarbon-degrading Desulfosarcina strains.</title>
        <authorList>
            <person name="Watanabe M."/>
            <person name="Kojima H."/>
            <person name="Fukui M."/>
        </authorList>
    </citation>
    <scope>NUCLEOTIDE SEQUENCE [LARGE SCALE GENOMIC DNA]</scope>
    <source>
        <strain evidence="4 5">PP31</strain>
    </source>
</reference>
<dbReference type="Gene3D" id="1.10.530.10">
    <property type="match status" value="1"/>
</dbReference>
<dbReference type="KEGG" id="dwd:DSCW_08150"/>
<proteinExistence type="inferred from homology"/>
<dbReference type="InterPro" id="IPR036779">
    <property type="entry name" value="LysM_dom_sf"/>
</dbReference>
<dbReference type="Pfam" id="PF01476">
    <property type="entry name" value="LysM"/>
    <property type="match status" value="1"/>
</dbReference>
<dbReference type="CDD" id="cd16894">
    <property type="entry name" value="MltD-like"/>
    <property type="match status" value="1"/>
</dbReference>
<name>A0A5K7YXQ9_9BACT</name>
<dbReference type="InterPro" id="IPR008258">
    <property type="entry name" value="Transglycosylase_SLT_dom_1"/>
</dbReference>
<evidence type="ECO:0000259" key="3">
    <source>
        <dbReference type="PROSITE" id="PS51782"/>
    </source>
</evidence>
<gene>
    <name evidence="4" type="ORF">DSCW_08150</name>
</gene>
<dbReference type="Pfam" id="PF01464">
    <property type="entry name" value="SLT"/>
    <property type="match status" value="1"/>
</dbReference>
<dbReference type="Gene3D" id="3.10.350.10">
    <property type="entry name" value="LysM domain"/>
    <property type="match status" value="1"/>
</dbReference>
<evidence type="ECO:0000256" key="1">
    <source>
        <dbReference type="ARBA" id="ARBA00007734"/>
    </source>
</evidence>
<dbReference type="RefSeq" id="WP_155302509.1">
    <property type="nucleotide sequence ID" value="NZ_AP021875.1"/>
</dbReference>
<dbReference type="InterPro" id="IPR018392">
    <property type="entry name" value="LysM"/>
</dbReference>
<evidence type="ECO:0000256" key="2">
    <source>
        <dbReference type="SAM" id="SignalP"/>
    </source>
</evidence>
<dbReference type="SMART" id="SM00257">
    <property type="entry name" value="LysM"/>
    <property type="match status" value="1"/>
</dbReference>
<dbReference type="OrthoDB" id="9815002at2"/>
<protein>
    <recommendedName>
        <fullName evidence="3">LysM domain-containing protein</fullName>
    </recommendedName>
</protein>
<comment type="similarity">
    <text evidence="1">Belongs to the transglycosylase Slt family.</text>
</comment>
<accession>A0A5K7YXQ9</accession>
<dbReference type="CDD" id="cd00118">
    <property type="entry name" value="LysM"/>
    <property type="match status" value="1"/>
</dbReference>
<evidence type="ECO:0000313" key="4">
    <source>
        <dbReference type="EMBL" id="BBO73398.1"/>
    </source>
</evidence>
<dbReference type="SUPFAM" id="SSF53955">
    <property type="entry name" value="Lysozyme-like"/>
    <property type="match status" value="1"/>
</dbReference>
<dbReference type="Proteomes" id="UP000427769">
    <property type="component" value="Chromosome"/>
</dbReference>
<dbReference type="PROSITE" id="PS51782">
    <property type="entry name" value="LYSM"/>
    <property type="match status" value="1"/>
</dbReference>
<dbReference type="PANTHER" id="PTHR37423">
    <property type="entry name" value="SOLUBLE LYTIC MUREIN TRANSGLYCOSYLASE-RELATED"/>
    <property type="match status" value="1"/>
</dbReference>
<feature type="chain" id="PRO_5024441515" description="LysM domain-containing protein" evidence="2">
    <location>
        <begin position="29"/>
        <end position="379"/>
    </location>
</feature>
<dbReference type="EMBL" id="AP021875">
    <property type="protein sequence ID" value="BBO73398.1"/>
    <property type="molecule type" value="Genomic_DNA"/>
</dbReference>
<keyword evidence="5" id="KW-1185">Reference proteome</keyword>